<sequence>MQLNGSPLNGAPLNGGLGVGAPPAPVTIDPVVSVLWSVRLMLNGVDSSHLLAGSISIQREEGARCIADFDLQFLGEAVNPASYQGQRVELSFMVWNGSGWDVALCFRGQITGPQFNLQTRVLSCECSDRLNEIVEAMDVAGIDAITGGLWSADVFEEVEGRSRWDYASERMSTRPASLQLSLEGALQVTEWAPTPEPHFIVPAGTVLFESIEWIPVELSERINVVEIEGDYRFPRLRERHQPFFWEHPSWVGLTVIDGFCFNHREDGTELPDIAMVTQASEDAGYQAIINVVWERLPPTGSGALCDPPSGWTNPYPDLLVRATWDSAMRWVQPVTEQYKLRIEAPASVTQAGEVIDRERVAIETESDRAESFEDATFTGPDADAVQDALGDWVVDLREDERRAQALSCLMHVGRVKILGAHRGNRFAYQLPTADCLDIRLEHTGRVEDVILGRNIVCQARMFSIAHQWDLDSGSAITSIQFAVSQGGGDETDPLTVPGAPASTPSGDVPVLIQLPTQLSGHVDSPPYDEDLLGFSGNYTNYNSTQDKFERRFDLEAPEQPADHRDEYEVEQAQTYRVGVPTDLLEL</sequence>
<evidence type="ECO:0000313" key="2">
    <source>
        <dbReference type="Proteomes" id="UP000509383"/>
    </source>
</evidence>
<accession>A0A6J4EA49</accession>
<dbReference type="Proteomes" id="UP000509383">
    <property type="component" value="Chromosome"/>
</dbReference>
<name>A0A6J4EA49_9PSED</name>
<reference evidence="1 2" key="1">
    <citation type="submission" date="2020-05" db="EMBL/GenBank/DDBJ databases">
        <title>Characterization of novel class B3 metallo-beta-lactamase from novel Pseudomonas species.</title>
        <authorList>
            <person name="Yamada K."/>
            <person name="Aoki K."/>
            <person name="Ishii Y."/>
        </authorList>
    </citation>
    <scope>NUCLEOTIDE SEQUENCE [LARGE SCALE GENOMIC DNA]</scope>
    <source>
        <strain evidence="1 2">TUM18999</strain>
    </source>
</reference>
<dbReference type="KEGG" id="ptw:TUM18999_46410"/>
<evidence type="ECO:0000313" key="1">
    <source>
        <dbReference type="EMBL" id="BCG26450.1"/>
    </source>
</evidence>
<protein>
    <submittedName>
        <fullName evidence="1">Uncharacterized protein</fullName>
    </submittedName>
</protein>
<dbReference type="RefSeq" id="WP_173180449.1">
    <property type="nucleotide sequence ID" value="NZ_AP023189.1"/>
</dbReference>
<dbReference type="AlphaFoldDB" id="A0A6J4EA49"/>
<organism evidence="1 2">
    <name type="scientific">Pseudomonas tohonis</name>
    <dbReference type="NCBI Taxonomy" id="2725477"/>
    <lineage>
        <taxon>Bacteria</taxon>
        <taxon>Pseudomonadati</taxon>
        <taxon>Pseudomonadota</taxon>
        <taxon>Gammaproteobacteria</taxon>
        <taxon>Pseudomonadales</taxon>
        <taxon>Pseudomonadaceae</taxon>
        <taxon>Pseudomonas</taxon>
    </lineage>
</organism>
<gene>
    <name evidence="1" type="ORF">TUM18999_46410</name>
</gene>
<proteinExistence type="predicted"/>
<dbReference type="EMBL" id="AP023189">
    <property type="protein sequence ID" value="BCG26450.1"/>
    <property type="molecule type" value="Genomic_DNA"/>
</dbReference>